<accession>A0ABW8BZL1</accession>
<feature type="transmembrane region" description="Helical" evidence="2">
    <location>
        <begin position="26"/>
        <end position="44"/>
    </location>
</feature>
<keyword evidence="2" id="KW-0472">Membrane</keyword>
<name>A0ABW8BZL1_9ACTN</name>
<feature type="compositionally biased region" description="Low complexity" evidence="1">
    <location>
        <begin position="82"/>
        <end position="95"/>
    </location>
</feature>
<protein>
    <submittedName>
        <fullName evidence="3">Uncharacterized protein</fullName>
    </submittedName>
</protein>
<proteinExistence type="predicted"/>
<dbReference type="RefSeq" id="WP_399644069.1">
    <property type="nucleotide sequence ID" value="NZ_JBITYG010000001.1"/>
</dbReference>
<feature type="region of interest" description="Disordered" evidence="1">
    <location>
        <begin position="59"/>
        <end position="95"/>
    </location>
</feature>
<evidence type="ECO:0000256" key="2">
    <source>
        <dbReference type="SAM" id="Phobius"/>
    </source>
</evidence>
<evidence type="ECO:0000313" key="4">
    <source>
        <dbReference type="Proteomes" id="UP001614394"/>
    </source>
</evidence>
<keyword evidence="4" id="KW-1185">Reference proteome</keyword>
<keyword evidence="2" id="KW-1133">Transmembrane helix</keyword>
<sequence length="95" mass="10143">MIASHALTQYVPLAAQELDNNKVTPGLIGFVIFAAIALSLWALMKNMGKQFKKIDFEEAPDPAAGAARKPSRGLRAHREAQAARAAQASQDNPAS</sequence>
<organism evidence="3 4">
    <name type="scientific">Streptomyces fildesensis</name>
    <dbReference type="NCBI Taxonomy" id="375757"/>
    <lineage>
        <taxon>Bacteria</taxon>
        <taxon>Bacillati</taxon>
        <taxon>Actinomycetota</taxon>
        <taxon>Actinomycetes</taxon>
        <taxon>Kitasatosporales</taxon>
        <taxon>Streptomycetaceae</taxon>
        <taxon>Streptomyces</taxon>
    </lineage>
</organism>
<dbReference type="Proteomes" id="UP001614394">
    <property type="component" value="Unassembled WGS sequence"/>
</dbReference>
<evidence type="ECO:0000256" key="1">
    <source>
        <dbReference type="SAM" id="MobiDB-lite"/>
    </source>
</evidence>
<keyword evidence="2" id="KW-0812">Transmembrane</keyword>
<dbReference type="EMBL" id="JBITYG010000001">
    <property type="protein sequence ID" value="MFI9099607.1"/>
    <property type="molecule type" value="Genomic_DNA"/>
</dbReference>
<evidence type="ECO:0000313" key="3">
    <source>
        <dbReference type="EMBL" id="MFI9099607.1"/>
    </source>
</evidence>
<comment type="caution">
    <text evidence="3">The sequence shown here is derived from an EMBL/GenBank/DDBJ whole genome shotgun (WGS) entry which is preliminary data.</text>
</comment>
<reference evidence="3 4" key="1">
    <citation type="submission" date="2024-10" db="EMBL/GenBank/DDBJ databases">
        <title>The Natural Products Discovery Center: Release of the First 8490 Sequenced Strains for Exploring Actinobacteria Biosynthetic Diversity.</title>
        <authorList>
            <person name="Kalkreuter E."/>
            <person name="Kautsar S.A."/>
            <person name="Yang D."/>
            <person name="Bader C.D."/>
            <person name="Teijaro C.N."/>
            <person name="Fluegel L."/>
            <person name="Davis C.M."/>
            <person name="Simpson J.R."/>
            <person name="Lauterbach L."/>
            <person name="Steele A.D."/>
            <person name="Gui C."/>
            <person name="Meng S."/>
            <person name="Li G."/>
            <person name="Viehrig K."/>
            <person name="Ye F."/>
            <person name="Su P."/>
            <person name="Kiefer A.F."/>
            <person name="Nichols A."/>
            <person name="Cepeda A.J."/>
            <person name="Yan W."/>
            <person name="Fan B."/>
            <person name="Jiang Y."/>
            <person name="Adhikari A."/>
            <person name="Zheng C.-J."/>
            <person name="Schuster L."/>
            <person name="Cowan T.M."/>
            <person name="Smanski M.J."/>
            <person name="Chevrette M.G."/>
            <person name="De Carvalho L.P.S."/>
            <person name="Shen B."/>
        </authorList>
    </citation>
    <scope>NUCLEOTIDE SEQUENCE [LARGE SCALE GENOMIC DNA]</scope>
    <source>
        <strain evidence="3 4">NPDC053399</strain>
    </source>
</reference>
<gene>
    <name evidence="3" type="ORF">ACIGXA_03710</name>
</gene>